<dbReference type="KEGG" id="nso:NIASO_06575"/>
<feature type="domain" description="Glycosyltransferase 2-like" evidence="4">
    <location>
        <begin position="5"/>
        <end position="177"/>
    </location>
</feature>
<protein>
    <submittedName>
        <fullName evidence="5">Glycosyl transferase</fullName>
    </submittedName>
</protein>
<evidence type="ECO:0000313" key="5">
    <source>
        <dbReference type="EMBL" id="AHF14917.1"/>
    </source>
</evidence>
<evidence type="ECO:0000256" key="2">
    <source>
        <dbReference type="ARBA" id="ARBA00022676"/>
    </source>
</evidence>
<dbReference type="STRING" id="929713.NIASO_06575"/>
<dbReference type="GO" id="GO:0016757">
    <property type="term" value="F:glycosyltransferase activity"/>
    <property type="evidence" value="ECO:0007669"/>
    <property type="project" value="UniProtKB-KW"/>
</dbReference>
<dbReference type="SUPFAM" id="SSF53448">
    <property type="entry name" value="Nucleotide-diphospho-sugar transferases"/>
    <property type="match status" value="1"/>
</dbReference>
<dbReference type="RefSeq" id="WP_008585191.1">
    <property type="nucleotide sequence ID" value="NZ_CP007035.1"/>
</dbReference>
<dbReference type="Pfam" id="PF00535">
    <property type="entry name" value="Glycos_transf_2"/>
    <property type="match status" value="1"/>
</dbReference>
<dbReference type="PANTHER" id="PTHR43179:SF12">
    <property type="entry name" value="GALACTOFURANOSYLTRANSFERASE GLFT2"/>
    <property type="match status" value="1"/>
</dbReference>
<dbReference type="EMBL" id="CP007035">
    <property type="protein sequence ID" value="AHF14917.1"/>
    <property type="molecule type" value="Genomic_DNA"/>
</dbReference>
<dbReference type="AlphaFoldDB" id="W0EVT5"/>
<dbReference type="InterPro" id="IPR001173">
    <property type="entry name" value="Glyco_trans_2-like"/>
</dbReference>
<gene>
    <name evidence="5" type="ORF">NIASO_06575</name>
</gene>
<dbReference type="eggNOG" id="COG1216">
    <property type="taxonomic scope" value="Bacteria"/>
</dbReference>
<dbReference type="Gene3D" id="3.90.550.10">
    <property type="entry name" value="Spore Coat Polysaccharide Biosynthesis Protein SpsA, Chain A"/>
    <property type="match status" value="1"/>
</dbReference>
<name>W0EVT5_9BACT</name>
<evidence type="ECO:0000256" key="1">
    <source>
        <dbReference type="ARBA" id="ARBA00006739"/>
    </source>
</evidence>
<dbReference type="Proteomes" id="UP000003586">
    <property type="component" value="Chromosome"/>
</dbReference>
<comment type="similarity">
    <text evidence="1">Belongs to the glycosyltransferase 2 family.</text>
</comment>
<dbReference type="InterPro" id="IPR029044">
    <property type="entry name" value="Nucleotide-diphossugar_trans"/>
</dbReference>
<dbReference type="PANTHER" id="PTHR43179">
    <property type="entry name" value="RHAMNOSYLTRANSFERASE WBBL"/>
    <property type="match status" value="1"/>
</dbReference>
<keyword evidence="2" id="KW-0328">Glycosyltransferase</keyword>
<proteinExistence type="inferred from homology"/>
<keyword evidence="6" id="KW-1185">Reference proteome</keyword>
<dbReference type="OrthoDB" id="9771846at2"/>
<evidence type="ECO:0000256" key="3">
    <source>
        <dbReference type="ARBA" id="ARBA00022679"/>
    </source>
</evidence>
<evidence type="ECO:0000259" key="4">
    <source>
        <dbReference type="Pfam" id="PF00535"/>
    </source>
</evidence>
<keyword evidence="3 5" id="KW-0808">Transferase</keyword>
<sequence length="303" mass="34821">MSLISIITVNYNQPEVTVAFLQSIRRHAGDLPVEVILVDNAPQGSYESQFTDVYPELIYILSEQNTGFAGGNNMGIRHSGGDYLLLLNNDTEITEGFLTALLDEMDANPQIGLLSPLIKYFDEKDRIQYAGFTPMNYYTARNNGIGNYEIDRGQYHKSYETGFCHGAAMLCRRKDLEAAGLMETLYFLYYEELDWCEKFKRIGKKIWFTGKAVIYHKESVSVGKMSPLKIFFMTRNRLLYIRRNASFLQKIAFSVYYTFFVCPLKIVQLLGKRRPGLARQVFRGIQWNFTHSKNSTDLGYKGI</sequence>
<reference evidence="5 6" key="1">
    <citation type="submission" date="2013-12" db="EMBL/GenBank/DDBJ databases">
        <authorList>
            <consortium name="DOE Joint Genome Institute"/>
            <person name="Eisen J."/>
            <person name="Huntemann M."/>
            <person name="Han J."/>
            <person name="Chen A."/>
            <person name="Kyrpides N."/>
            <person name="Mavromatis K."/>
            <person name="Markowitz V."/>
            <person name="Palaniappan K."/>
            <person name="Ivanova N."/>
            <person name="Schaumberg A."/>
            <person name="Pati A."/>
            <person name="Liolios K."/>
            <person name="Nordberg H.P."/>
            <person name="Cantor M.N."/>
            <person name="Hua S.X."/>
            <person name="Woyke T."/>
        </authorList>
    </citation>
    <scope>NUCLEOTIDE SEQUENCE [LARGE SCALE GENOMIC DNA]</scope>
    <source>
        <strain evidence="6">DSM 19437</strain>
    </source>
</reference>
<dbReference type="HOGENOM" id="CLU_023845_4_1_10"/>
<organism evidence="5 6">
    <name type="scientific">Niabella soli DSM 19437</name>
    <dbReference type="NCBI Taxonomy" id="929713"/>
    <lineage>
        <taxon>Bacteria</taxon>
        <taxon>Pseudomonadati</taxon>
        <taxon>Bacteroidota</taxon>
        <taxon>Chitinophagia</taxon>
        <taxon>Chitinophagales</taxon>
        <taxon>Chitinophagaceae</taxon>
        <taxon>Niabella</taxon>
    </lineage>
</organism>
<accession>W0EVT5</accession>
<evidence type="ECO:0000313" key="6">
    <source>
        <dbReference type="Proteomes" id="UP000003586"/>
    </source>
</evidence>
<dbReference type="CDD" id="cd04186">
    <property type="entry name" value="GT_2_like_c"/>
    <property type="match status" value="1"/>
</dbReference>